<dbReference type="OrthoDB" id="4158477at2759"/>
<reference evidence="1 2" key="1">
    <citation type="submission" date="2013-03" db="EMBL/GenBank/DDBJ databases">
        <title>The Genome Sequence of Capronia epimyces CBS 606.96.</title>
        <authorList>
            <consortium name="The Broad Institute Genomics Platform"/>
            <person name="Cuomo C."/>
            <person name="de Hoog S."/>
            <person name="Gorbushina A."/>
            <person name="Walker B."/>
            <person name="Young S.K."/>
            <person name="Zeng Q."/>
            <person name="Gargeya S."/>
            <person name="Fitzgerald M."/>
            <person name="Haas B."/>
            <person name="Abouelleil A."/>
            <person name="Allen A.W."/>
            <person name="Alvarado L."/>
            <person name="Arachchi H.M."/>
            <person name="Berlin A.M."/>
            <person name="Chapman S.B."/>
            <person name="Gainer-Dewar J."/>
            <person name="Goldberg J."/>
            <person name="Griggs A."/>
            <person name="Gujja S."/>
            <person name="Hansen M."/>
            <person name="Howarth C."/>
            <person name="Imamovic A."/>
            <person name="Ireland A."/>
            <person name="Larimer J."/>
            <person name="McCowan C."/>
            <person name="Murphy C."/>
            <person name="Pearson M."/>
            <person name="Poon T.W."/>
            <person name="Priest M."/>
            <person name="Roberts A."/>
            <person name="Saif S."/>
            <person name="Shea T."/>
            <person name="Sisk P."/>
            <person name="Sykes S."/>
            <person name="Wortman J."/>
            <person name="Nusbaum C."/>
            <person name="Birren B."/>
        </authorList>
    </citation>
    <scope>NUCLEOTIDE SEQUENCE [LARGE SCALE GENOMIC DNA]</scope>
    <source>
        <strain evidence="1 2">CBS 606.96</strain>
    </source>
</reference>
<dbReference type="EMBL" id="AMGY01000002">
    <property type="protein sequence ID" value="EXJ88954.1"/>
    <property type="molecule type" value="Genomic_DNA"/>
</dbReference>
<dbReference type="RefSeq" id="XP_007730351.1">
    <property type="nucleotide sequence ID" value="XM_007732161.1"/>
</dbReference>
<name>W9Z381_9EURO</name>
<comment type="caution">
    <text evidence="1">The sequence shown here is derived from an EMBL/GenBank/DDBJ whole genome shotgun (WGS) entry which is preliminary data.</text>
</comment>
<protein>
    <submittedName>
        <fullName evidence="1">Uncharacterized protein</fullName>
    </submittedName>
</protein>
<dbReference type="Proteomes" id="UP000019478">
    <property type="component" value="Unassembled WGS sequence"/>
</dbReference>
<dbReference type="GeneID" id="19166151"/>
<accession>W9Z381</accession>
<sequence length="168" mass="16931">MAAFANSFIGLPGVNSVGYAGNVAYGFSLTTSELQEQLGLLGPINSICTSVDILTLEISDATCPPTVITTPQCNVNVGFCALESMADAGITSGTCTNGIFPCTSDQVIAKAINSCNALGAACQAYGNNGLTPLTASVSVAQIEENIATYALANTCLVGTTVTLSDASC</sequence>
<evidence type="ECO:0000313" key="1">
    <source>
        <dbReference type="EMBL" id="EXJ88954.1"/>
    </source>
</evidence>
<dbReference type="HOGENOM" id="CLU_1586263_0_0_1"/>
<organism evidence="1 2">
    <name type="scientific">Capronia epimyces CBS 606.96</name>
    <dbReference type="NCBI Taxonomy" id="1182542"/>
    <lineage>
        <taxon>Eukaryota</taxon>
        <taxon>Fungi</taxon>
        <taxon>Dikarya</taxon>
        <taxon>Ascomycota</taxon>
        <taxon>Pezizomycotina</taxon>
        <taxon>Eurotiomycetes</taxon>
        <taxon>Chaetothyriomycetidae</taxon>
        <taxon>Chaetothyriales</taxon>
        <taxon>Herpotrichiellaceae</taxon>
        <taxon>Capronia</taxon>
    </lineage>
</organism>
<keyword evidence="2" id="KW-1185">Reference proteome</keyword>
<dbReference type="AlphaFoldDB" id="W9Z381"/>
<evidence type="ECO:0000313" key="2">
    <source>
        <dbReference type="Proteomes" id="UP000019478"/>
    </source>
</evidence>
<proteinExistence type="predicted"/>
<gene>
    <name evidence="1" type="ORF">A1O3_02018</name>
</gene>